<evidence type="ECO:0000256" key="2">
    <source>
        <dbReference type="ARBA" id="ARBA00005585"/>
    </source>
</evidence>
<feature type="transmembrane region" description="Helical" evidence="16">
    <location>
        <begin position="868"/>
        <end position="892"/>
    </location>
</feature>
<dbReference type="InterPro" id="IPR004154">
    <property type="entry name" value="Anticodon-bd"/>
</dbReference>
<gene>
    <name evidence="19" type="primary">6036483</name>
    <name evidence="18" type="ORF">CpipJ_CPIJ004884</name>
</gene>
<evidence type="ECO:0000256" key="3">
    <source>
        <dbReference type="ARBA" id="ARBA00022448"/>
    </source>
</evidence>
<sequence length="1645" mass="182809">MRYVCDPGRFFISDPRQDADTRSRLGGEELTLEQLELFPTDAAALEEDLGDFRIKVGRTSSKRIRPSMLRLHQCVKVATLQIVLDAFESGGDASVRIHRKLTPFKCGIVCLSDNPAQMPELRDLAKHLCNVLRKANLPVLDCSKRNGGRSLAKQLHHLDSIAVPYCLLLRDQCLQNGLFQLRSRDTTLSEMMHISDLPQYLLKISLAQTTIADDTGGGTSPARTGDGTCVWYGVCNVAGSPSLQTSQYCPYNGTARPVDDRTRDLLQVWCKHLLVDDAVTCCDAQQVDVLNQNVKLAANFLARCPSCMANLVRHMCDFTCSPQQSKFMEIKATEMNTDTKKEYITNIDLHITGQYMNGTYDSCSAVSSPSTGRRALDLMCGSWGASKCSARKWFTYMGTTEGNPYVPFQINYIEHDEPTVPAAEEQELVPLNPRVVPCSEKLDAKTPACSCVDCELSCPRPPPPSPPPQPFVIYGYDGYAVVMFVVFLVCSGLFVIGACLCQSGGNGAGATWDGEQELRPHPSAIHGDDDAESGYFERLGAKTETALEKFFTTWGTTCASHPWIVLLLGMIFIVTMGFGITFLHVTTNPVELWASPNSRSRIEREYFDAHFEPFYRIEQMIIRAENLSNVVHNTSNGVIEFGPVFNKQFLLDVFELQEAIKAIEVKIGGNRTVGLKDICYAPLSTDEATVEPENCVVQSLWGYFQDDIDNFDSEDDDPLGFQTNYLDNLVKCFGNPFNPDCLAPYGGPIEPAIALGGIPATKSALDKPKYEQATAVILTFLVKNYHDKSKLEGALRWEESYVAFMKNWTKANMSIAFTSERSIEDELQRESQSEVSTILVSYIIMFAYIAISLGHVNQWSRALIDSKITLGLGGVVIVLASVVASVGIFGYIGIPATLIIVEVIPFLVLAVGVDNIFILVQTHQRDTKKPTETHAEHIGRILGRVGPSILLTAVSESCCFFLGGLSDMPAVRAFALYAGMALLIDFFLQITCFVSLLALDTARQADNRLDVLFFLRGSKKDMPTGANKEGLLYKFFKSIYVPFIMQKPVRVGVMVIFFGWLCCSISVAPHIDIGLDQELSMPEDSFVLKYFRYLGQYLSIGPPMYFVVKNGLNYSHAYDQNLICGGQNCNLDSLSTQIYIASRRPEETYIARPASSWLDDYIDWSGAPTCCKKRTDGSFCPHTTASCKSCQMNLTDLNRPNQTDFRRYVSFFLQDNPDDQCAKAGHAAYATGVNILQDKSNAIFSDVQASYFMGYHTILKTSSDYYEALRSARKISTNITSTIHAKLRLDGRPEAEIQQIEVFPYSVFYVFYEQYLTMWPDTLKSMGISVLSIFVVTFLLMGFDIHSSLVVVITITMIVINIGGLMYHWSISLNAVSLVNLVMAVGISVEFCSHLVHSFSVSLEETREKRAADALTKMGSSVFSGITLTKFGGILVLGFAHSQIFQVFYFRMYLGIVLFGAAHGLVFLPVLLSYIGAPINKVKLANYRRQVMQDTQETSLSTVSKPKPPPPPTAIIRCSSCCCRDCCTRFTRRTRTATTSNNNSSTSTVLGCTRSASFVVASGRGFDQQQRRYYFGMVPIETSSPEAVLPVKGGSRRGRDVGRERRSFWRWISGWRRVKQDYDPASTSSTFYSNPDYCLGATLKL</sequence>
<feature type="transmembrane region" description="Helical" evidence="16">
    <location>
        <begin position="1349"/>
        <end position="1369"/>
    </location>
</feature>
<keyword evidence="6" id="KW-0732">Signal</keyword>
<dbReference type="KEGG" id="cqu:CpipJ_CPIJ004884"/>
<keyword evidence="3" id="KW-0813">Transport</keyword>
<comment type="catalytic activity">
    <reaction evidence="15">
        <text>cholesterol(in) = cholesterol(out)</text>
        <dbReference type="Rhea" id="RHEA:39747"/>
        <dbReference type="ChEBI" id="CHEBI:16113"/>
    </reaction>
</comment>
<dbReference type="FunFam" id="1.20.1640.10:FF:000008">
    <property type="entry name" value="NPC intracellular cholesterol transporter 1"/>
    <property type="match status" value="1"/>
</dbReference>
<feature type="transmembrane region" description="Helical" evidence="16">
    <location>
        <begin position="563"/>
        <end position="585"/>
    </location>
</feature>
<dbReference type="GO" id="GO:0015485">
    <property type="term" value="F:cholesterol binding"/>
    <property type="evidence" value="ECO:0007669"/>
    <property type="project" value="TreeGrafter"/>
</dbReference>
<keyword evidence="13" id="KW-0325">Glycoprotein</keyword>
<evidence type="ECO:0000256" key="7">
    <source>
        <dbReference type="ARBA" id="ARBA00022989"/>
    </source>
</evidence>
<evidence type="ECO:0000256" key="15">
    <source>
        <dbReference type="ARBA" id="ARBA00034049"/>
    </source>
</evidence>
<reference evidence="18" key="1">
    <citation type="submission" date="2007-03" db="EMBL/GenBank/DDBJ databases">
        <title>Annotation of Culex pipiens quinquefasciatus.</title>
        <authorList>
            <consortium name="The Broad Institute Genome Sequencing Platform"/>
            <person name="Atkinson P.W."/>
            <person name="Hemingway J."/>
            <person name="Christensen B.M."/>
            <person name="Higgs S."/>
            <person name="Kodira C."/>
            <person name="Hannick L."/>
            <person name="Megy K."/>
            <person name="O'Leary S."/>
            <person name="Pearson M."/>
            <person name="Haas B.J."/>
            <person name="Mauceli E."/>
            <person name="Wortman J.R."/>
            <person name="Lee N.H."/>
            <person name="Guigo R."/>
            <person name="Stanke M."/>
            <person name="Alvarado L."/>
            <person name="Amedeo P."/>
            <person name="Antoine C.H."/>
            <person name="Arensburger P."/>
            <person name="Bidwell S.L."/>
            <person name="Crawford M."/>
            <person name="Camaro F."/>
            <person name="Devon K."/>
            <person name="Engels R."/>
            <person name="Hammond M."/>
            <person name="Howarth C."/>
            <person name="Koehrsen M."/>
            <person name="Lawson D."/>
            <person name="Montgomery P."/>
            <person name="Nene V."/>
            <person name="Nusbaum C."/>
            <person name="Puiu D."/>
            <person name="Romero-Severson J."/>
            <person name="Severson D.W."/>
            <person name="Shumway M."/>
            <person name="Sisk P."/>
            <person name="Stolte C."/>
            <person name="Zeng Q."/>
            <person name="Eisenstadt E."/>
            <person name="Fraser-Liggett C."/>
            <person name="Strausberg R."/>
            <person name="Galagan J."/>
            <person name="Birren B."/>
            <person name="Collins F.H."/>
        </authorList>
    </citation>
    <scope>NUCLEOTIDE SEQUENCE [LARGE SCALE GENOMIC DNA]</scope>
    <source>
        <strain evidence="18">JHB</strain>
    </source>
</reference>
<dbReference type="Pfam" id="PF12349">
    <property type="entry name" value="Sterol-sensing"/>
    <property type="match status" value="1"/>
</dbReference>
<feature type="domain" description="SSD" evidence="17">
    <location>
        <begin position="834"/>
        <end position="999"/>
    </location>
</feature>
<dbReference type="Proteomes" id="UP000002320">
    <property type="component" value="Unassembled WGS sequence"/>
</dbReference>
<comment type="similarity">
    <text evidence="2">Belongs to the patched family.</text>
</comment>
<keyword evidence="14" id="KW-0753">Steroid metabolism</keyword>
<dbReference type="FunFam" id="1.20.1640.10:FF:000010">
    <property type="entry name" value="NPC intracellular cholesterol transporter 1"/>
    <property type="match status" value="1"/>
</dbReference>
<protein>
    <submittedName>
        <fullName evidence="18 19">Niemann-pick C1</fullName>
    </submittedName>
</protein>
<evidence type="ECO:0000256" key="4">
    <source>
        <dbReference type="ARBA" id="ARBA00022548"/>
    </source>
</evidence>
<evidence type="ECO:0000259" key="17">
    <source>
        <dbReference type="PROSITE" id="PS50156"/>
    </source>
</evidence>
<evidence type="ECO:0000256" key="11">
    <source>
        <dbReference type="ARBA" id="ARBA00023157"/>
    </source>
</evidence>
<dbReference type="InterPro" id="IPR053956">
    <property type="entry name" value="NPC1_MLD"/>
</dbReference>
<dbReference type="HOGENOM" id="CLU_002359_0_0_1"/>
<evidence type="ECO:0000256" key="12">
    <source>
        <dbReference type="ARBA" id="ARBA00023166"/>
    </source>
</evidence>
<feature type="transmembrane region" description="Helical" evidence="16">
    <location>
        <begin position="478"/>
        <end position="501"/>
    </location>
</feature>
<evidence type="ECO:0000256" key="1">
    <source>
        <dbReference type="ARBA" id="ARBA00004127"/>
    </source>
</evidence>
<dbReference type="InterPro" id="IPR004765">
    <property type="entry name" value="NPC1-like"/>
</dbReference>
<dbReference type="GO" id="GO:0030299">
    <property type="term" value="P:intestinal cholesterol absorption"/>
    <property type="evidence" value="ECO:0007669"/>
    <property type="project" value="TreeGrafter"/>
</dbReference>
<feature type="transmembrane region" description="Helical" evidence="16">
    <location>
        <begin position="1051"/>
        <end position="1071"/>
    </location>
</feature>
<dbReference type="OrthoDB" id="5394539at2759"/>
<dbReference type="InterPro" id="IPR032190">
    <property type="entry name" value="NPC1_N"/>
</dbReference>
<keyword evidence="4" id="KW-0153">Cholesterol metabolism</keyword>
<dbReference type="InterPro" id="IPR036621">
    <property type="entry name" value="Anticodon-bd_dom_sf"/>
</dbReference>
<evidence type="ECO:0000313" key="19">
    <source>
        <dbReference type="EnsemblMetazoa" id="CPIJ004884-PA"/>
    </source>
</evidence>
<keyword evidence="11" id="KW-1015">Disulfide bond</keyword>
<evidence type="ECO:0000256" key="10">
    <source>
        <dbReference type="ARBA" id="ARBA00023136"/>
    </source>
</evidence>
<dbReference type="eggNOG" id="KOG1933">
    <property type="taxonomic scope" value="Eukaryota"/>
</dbReference>
<evidence type="ECO:0000256" key="9">
    <source>
        <dbReference type="ARBA" id="ARBA00023098"/>
    </source>
</evidence>
<dbReference type="InterPro" id="IPR000731">
    <property type="entry name" value="SSD"/>
</dbReference>
<name>B0WCU9_CULQU</name>
<dbReference type="EnsemblMetazoa" id="CPIJ004884-RA">
    <property type="protein sequence ID" value="CPIJ004884-PA"/>
    <property type="gene ID" value="CPIJ004884"/>
</dbReference>
<keyword evidence="5 16" id="KW-0812">Transmembrane</keyword>
<dbReference type="GO" id="GO:0005319">
    <property type="term" value="F:lipid transporter activity"/>
    <property type="evidence" value="ECO:0007669"/>
    <property type="project" value="InterPro"/>
</dbReference>
<evidence type="ECO:0000256" key="6">
    <source>
        <dbReference type="ARBA" id="ARBA00022729"/>
    </source>
</evidence>
<comment type="subcellular location">
    <subcellularLocation>
        <location evidence="1">Endomembrane system</location>
        <topology evidence="1">Multi-pass membrane protein</topology>
    </subcellularLocation>
</comment>
<evidence type="ECO:0000256" key="16">
    <source>
        <dbReference type="SAM" id="Phobius"/>
    </source>
</evidence>
<evidence type="ECO:0000313" key="18">
    <source>
        <dbReference type="EMBL" id="EDS43825.1"/>
    </source>
</evidence>
<dbReference type="InParanoid" id="B0WCU9"/>
<feature type="transmembrane region" description="Helical" evidence="16">
    <location>
        <begin position="1326"/>
        <end position="1343"/>
    </location>
</feature>
<dbReference type="FunCoup" id="B0WCU9">
    <property type="interactions" value="1078"/>
</dbReference>
<dbReference type="OMA" id="LYKFFRS"/>
<dbReference type="VEuPathDB" id="VectorBase:CQUJHB010213"/>
<dbReference type="GO" id="GO:0042632">
    <property type="term" value="P:cholesterol homeostasis"/>
    <property type="evidence" value="ECO:0007669"/>
    <property type="project" value="TreeGrafter"/>
</dbReference>
<evidence type="ECO:0000256" key="14">
    <source>
        <dbReference type="ARBA" id="ARBA00023221"/>
    </source>
</evidence>
<dbReference type="Pfam" id="PF03129">
    <property type="entry name" value="HGTP_anticodon"/>
    <property type="match status" value="1"/>
</dbReference>
<evidence type="ECO:0000256" key="13">
    <source>
        <dbReference type="ARBA" id="ARBA00023180"/>
    </source>
</evidence>
<dbReference type="PANTHER" id="PTHR45727:SF2">
    <property type="entry name" value="NPC INTRACELLULAR CHOLESTEROL TRANSPORTER 1"/>
    <property type="match status" value="1"/>
</dbReference>
<feature type="transmembrane region" description="Helical" evidence="16">
    <location>
        <begin position="941"/>
        <end position="963"/>
    </location>
</feature>
<feature type="transmembrane region" description="Helical" evidence="16">
    <location>
        <begin position="1452"/>
        <end position="1475"/>
    </location>
</feature>
<dbReference type="PROSITE" id="PS50156">
    <property type="entry name" value="SSD"/>
    <property type="match status" value="1"/>
</dbReference>
<feature type="transmembrane region" description="Helical" evidence="16">
    <location>
        <begin position="975"/>
        <end position="999"/>
    </location>
</feature>
<dbReference type="Gene3D" id="3.40.50.800">
    <property type="entry name" value="Anticodon-binding domain"/>
    <property type="match status" value="1"/>
</dbReference>
<dbReference type="SUPFAM" id="SSF82866">
    <property type="entry name" value="Multidrug efflux transporter AcrB transmembrane domain"/>
    <property type="match status" value="2"/>
</dbReference>
<accession>B0WCU9</accession>
<dbReference type="VEuPathDB" id="VectorBase:CPIJ004884"/>
<keyword evidence="12" id="KW-1207">Sterol metabolism</keyword>
<dbReference type="STRING" id="7176.B0WCU9"/>
<feature type="transmembrane region" description="Helical" evidence="16">
    <location>
        <begin position="1381"/>
        <end position="1401"/>
    </location>
</feature>
<dbReference type="Gene3D" id="1.20.1640.10">
    <property type="entry name" value="Multidrug efflux transporter AcrB transmembrane domain"/>
    <property type="match status" value="2"/>
</dbReference>
<dbReference type="Pfam" id="PF16414">
    <property type="entry name" value="NPC1_N"/>
    <property type="match status" value="1"/>
</dbReference>
<keyword evidence="7 16" id="KW-1133">Transmembrane helix</keyword>
<evidence type="ECO:0000256" key="5">
    <source>
        <dbReference type="ARBA" id="ARBA00022692"/>
    </source>
</evidence>
<dbReference type="VEuPathDB" id="VectorBase:CQUJHB009074"/>
<dbReference type="GO" id="GO:0030301">
    <property type="term" value="P:cholesterol transport"/>
    <property type="evidence" value="ECO:0007669"/>
    <property type="project" value="UniProtKB-ARBA"/>
</dbReference>
<feature type="transmembrane region" description="Helical" evidence="16">
    <location>
        <begin position="838"/>
        <end position="856"/>
    </location>
</feature>
<dbReference type="EMBL" id="DS231890">
    <property type="protein sequence ID" value="EDS43825.1"/>
    <property type="molecule type" value="Genomic_DNA"/>
</dbReference>
<dbReference type="GO" id="GO:0005886">
    <property type="term" value="C:plasma membrane"/>
    <property type="evidence" value="ECO:0007669"/>
    <property type="project" value="TreeGrafter"/>
</dbReference>
<keyword evidence="9" id="KW-0443">Lipid metabolism</keyword>
<evidence type="ECO:0000313" key="20">
    <source>
        <dbReference type="Proteomes" id="UP000002320"/>
    </source>
</evidence>
<evidence type="ECO:0000256" key="8">
    <source>
        <dbReference type="ARBA" id="ARBA00023055"/>
    </source>
</evidence>
<keyword evidence="8" id="KW-0445">Lipid transport</keyword>
<dbReference type="NCBIfam" id="TIGR00917">
    <property type="entry name" value="2A060601"/>
    <property type="match status" value="1"/>
</dbReference>
<keyword evidence="20" id="KW-1185">Reference proteome</keyword>
<dbReference type="PANTHER" id="PTHR45727">
    <property type="entry name" value="NPC INTRACELLULAR CHOLESTEROL TRANSPORTER 1"/>
    <property type="match status" value="1"/>
</dbReference>
<dbReference type="Pfam" id="PF22314">
    <property type="entry name" value="NPC1_MLD"/>
    <property type="match status" value="1"/>
</dbReference>
<keyword evidence="10 16" id="KW-0472">Membrane</keyword>
<feature type="transmembrane region" description="Helical" evidence="16">
    <location>
        <begin position="1421"/>
        <end position="1440"/>
    </location>
</feature>
<dbReference type="InterPro" id="IPR053958">
    <property type="entry name" value="HMGCR/SNAP/NPC1-like_SSD"/>
</dbReference>
<dbReference type="GO" id="GO:0008203">
    <property type="term" value="P:cholesterol metabolic process"/>
    <property type="evidence" value="ECO:0007669"/>
    <property type="project" value="UniProtKB-KW"/>
</dbReference>
<dbReference type="GO" id="GO:0012505">
    <property type="term" value="C:endomembrane system"/>
    <property type="evidence" value="ECO:0007669"/>
    <property type="project" value="UniProtKB-SubCell"/>
</dbReference>
<dbReference type="SUPFAM" id="SSF52954">
    <property type="entry name" value="Class II aaRS ABD-related"/>
    <property type="match status" value="1"/>
</dbReference>
<feature type="transmembrane region" description="Helical" evidence="16">
    <location>
        <begin position="898"/>
        <end position="920"/>
    </location>
</feature>
<organism>
    <name type="scientific">Culex quinquefasciatus</name>
    <name type="common">Southern house mosquito</name>
    <name type="synonym">Culex pungens</name>
    <dbReference type="NCBI Taxonomy" id="7176"/>
    <lineage>
        <taxon>Eukaryota</taxon>
        <taxon>Metazoa</taxon>
        <taxon>Ecdysozoa</taxon>
        <taxon>Arthropoda</taxon>
        <taxon>Hexapoda</taxon>
        <taxon>Insecta</taxon>
        <taxon>Pterygota</taxon>
        <taxon>Neoptera</taxon>
        <taxon>Endopterygota</taxon>
        <taxon>Diptera</taxon>
        <taxon>Nematocera</taxon>
        <taxon>Culicoidea</taxon>
        <taxon>Culicidae</taxon>
        <taxon>Culicinae</taxon>
        <taxon>Culicini</taxon>
        <taxon>Culex</taxon>
        <taxon>Culex</taxon>
    </lineage>
</organism>
<proteinExistence type="inferred from homology"/>
<reference evidence="19" key="2">
    <citation type="submission" date="2021-02" db="UniProtKB">
        <authorList>
            <consortium name="EnsemblMetazoa"/>
        </authorList>
    </citation>
    <scope>IDENTIFICATION</scope>
    <source>
        <strain evidence="19">JHB</strain>
    </source>
</reference>